<dbReference type="InterPro" id="IPR001387">
    <property type="entry name" value="Cro/C1-type_HTH"/>
</dbReference>
<dbReference type="CDD" id="cd00093">
    <property type="entry name" value="HTH_XRE"/>
    <property type="match status" value="1"/>
</dbReference>
<evidence type="ECO:0000313" key="3">
    <source>
        <dbReference type="EMBL" id="CAB4190338.1"/>
    </source>
</evidence>
<protein>
    <submittedName>
        <fullName evidence="2">HTH_XRE domain containing protein</fullName>
    </submittedName>
</protein>
<sequence>MTNLQRREYFASELKMALDRNNLSLPALAREVGIKYSRVHHWATGRSLPSIHIVQQICDVLGDEEIMKAAIKANTRKCSNCGTDYVQESSQGRSSLCSARCRRQSNRLLSKTGKSSVTMAEYIAEDIYKKAVAAYCNGCQPAGICLTPECELRPISPLPLFSKANATFGHGAGWSSERTELQRSAMTKLQPTLVARRLEMREEKGTVKSK</sequence>
<evidence type="ECO:0000313" key="4">
    <source>
        <dbReference type="EMBL" id="CAB4194291.1"/>
    </source>
</evidence>
<reference evidence="2" key="1">
    <citation type="submission" date="2020-04" db="EMBL/GenBank/DDBJ databases">
        <authorList>
            <person name="Chiriac C."/>
            <person name="Salcher M."/>
            <person name="Ghai R."/>
            <person name="Kavagutti S V."/>
        </authorList>
    </citation>
    <scope>NUCLEOTIDE SEQUENCE</scope>
</reference>
<organism evidence="2">
    <name type="scientific">uncultured Caudovirales phage</name>
    <dbReference type="NCBI Taxonomy" id="2100421"/>
    <lineage>
        <taxon>Viruses</taxon>
        <taxon>Duplodnaviria</taxon>
        <taxon>Heunggongvirae</taxon>
        <taxon>Uroviricota</taxon>
        <taxon>Caudoviricetes</taxon>
        <taxon>Peduoviridae</taxon>
        <taxon>Maltschvirus</taxon>
        <taxon>Maltschvirus maltsch</taxon>
    </lineage>
</organism>
<dbReference type="EMBL" id="LR797211">
    <property type="protein sequence ID" value="CAB4194291.1"/>
    <property type="molecule type" value="Genomic_DNA"/>
</dbReference>
<dbReference type="Pfam" id="PF13560">
    <property type="entry name" value="HTH_31"/>
    <property type="match status" value="1"/>
</dbReference>
<dbReference type="GO" id="GO:0003677">
    <property type="term" value="F:DNA binding"/>
    <property type="evidence" value="ECO:0007669"/>
    <property type="project" value="InterPro"/>
</dbReference>
<dbReference type="PROSITE" id="PS50943">
    <property type="entry name" value="HTH_CROC1"/>
    <property type="match status" value="1"/>
</dbReference>
<name>A0A6J5MW53_9CAUD</name>
<dbReference type="EMBL" id="LR796510">
    <property type="protein sequence ID" value="CAB4149336.1"/>
    <property type="molecule type" value="Genomic_DNA"/>
</dbReference>
<dbReference type="SMART" id="SM00530">
    <property type="entry name" value="HTH_XRE"/>
    <property type="match status" value="1"/>
</dbReference>
<dbReference type="InterPro" id="IPR010982">
    <property type="entry name" value="Lambda_DNA-bd_dom_sf"/>
</dbReference>
<feature type="domain" description="HTH cro/C1-type" evidence="1">
    <location>
        <begin position="14"/>
        <end position="62"/>
    </location>
</feature>
<dbReference type="SUPFAM" id="SSF47413">
    <property type="entry name" value="lambda repressor-like DNA-binding domains"/>
    <property type="match status" value="1"/>
</dbReference>
<evidence type="ECO:0000313" key="2">
    <source>
        <dbReference type="EMBL" id="CAB4149336.1"/>
    </source>
</evidence>
<accession>A0A6J5MW53</accession>
<dbReference type="Gene3D" id="1.10.260.40">
    <property type="entry name" value="lambda repressor-like DNA-binding domains"/>
    <property type="match status" value="1"/>
</dbReference>
<evidence type="ECO:0000259" key="1">
    <source>
        <dbReference type="PROSITE" id="PS50943"/>
    </source>
</evidence>
<gene>
    <name evidence="3" type="ORF">UFOVP1191_52</name>
    <name evidence="4" type="ORF">UFOVP1252_7</name>
    <name evidence="2" type="ORF">UFOVP529_114</name>
</gene>
<dbReference type="EMBL" id="LR797158">
    <property type="protein sequence ID" value="CAB4190338.1"/>
    <property type="molecule type" value="Genomic_DNA"/>
</dbReference>
<proteinExistence type="predicted"/>